<dbReference type="PANTHER" id="PTHR30344">
    <property type="entry name" value="6-PHOSPHOGLUCONOLACTONASE-RELATED"/>
    <property type="match status" value="1"/>
</dbReference>
<name>A0A081BJ88_9LACO</name>
<dbReference type="SUPFAM" id="SSF51004">
    <property type="entry name" value="C-terminal (heme d1) domain of cytochrome cd1-nitrite reductase"/>
    <property type="match status" value="1"/>
</dbReference>
<dbReference type="STRING" id="1291743.LOSG293_190130"/>
<dbReference type="InterPro" id="IPR019405">
    <property type="entry name" value="Lactonase_7-beta_prop"/>
</dbReference>
<gene>
    <name evidence="2" type="ORF">LOSG293_190130</name>
</gene>
<comment type="similarity">
    <text evidence="1">Belongs to the cycloisomerase 2 family.</text>
</comment>
<organism evidence="2 3">
    <name type="scientific">Secundilactobacillus oryzae JCM 18671</name>
    <dbReference type="NCBI Taxonomy" id="1291743"/>
    <lineage>
        <taxon>Bacteria</taxon>
        <taxon>Bacillati</taxon>
        <taxon>Bacillota</taxon>
        <taxon>Bacilli</taxon>
        <taxon>Lactobacillales</taxon>
        <taxon>Lactobacillaceae</taxon>
        <taxon>Secundilactobacillus</taxon>
    </lineage>
</organism>
<dbReference type="EMBL" id="BBJM01000019">
    <property type="protein sequence ID" value="GAK48106.1"/>
    <property type="molecule type" value="Genomic_DNA"/>
</dbReference>
<dbReference type="InterPro" id="IPR011048">
    <property type="entry name" value="Haem_d1_sf"/>
</dbReference>
<dbReference type="InterPro" id="IPR015943">
    <property type="entry name" value="WD40/YVTN_repeat-like_dom_sf"/>
</dbReference>
<sequence length="344" mass="37533">MLEKFLIGTYTKKTSEGVYEMTLDTSKKELLNLNLVAKAGSPTYVAVSKRGILYAIDKESENDQTVGGLMVYDTKEKPAKLLQKVLKPGSSPAYVTVDEARQLVYTANYHTGIISVYEIAADGQLTLCDEVQHTGNGPRPEQADGPHPHIAEQTPDGRIVVADLGNDTVTTYDLHDNHLSEAAVFTCEPGFGPRHIVFDAKKRVAYLVGELSSNVSVLTYDESTGAFTLVETLSTIPNDWTAHNGAAAIRLTRDGQFLYVSNRGFNSIAVFETSADGHLTLIDNVPTEGDFPRDFNLSATEEFLVVVNQNTDNATLFERNATTGKLSLCQKDVFVPEGVCVAFE</sequence>
<proteinExistence type="inferred from homology"/>
<dbReference type="AlphaFoldDB" id="A0A081BJ88"/>
<dbReference type="Proteomes" id="UP000028700">
    <property type="component" value="Unassembled WGS sequence"/>
</dbReference>
<dbReference type="GO" id="GO:0017057">
    <property type="term" value="F:6-phosphogluconolactonase activity"/>
    <property type="evidence" value="ECO:0007669"/>
    <property type="project" value="TreeGrafter"/>
</dbReference>
<evidence type="ECO:0000256" key="1">
    <source>
        <dbReference type="ARBA" id="ARBA00005564"/>
    </source>
</evidence>
<dbReference type="eggNOG" id="COG2706">
    <property type="taxonomic scope" value="Bacteria"/>
</dbReference>
<protein>
    <submittedName>
        <fullName evidence="2">6-phosphogluconolactonase</fullName>
    </submittedName>
</protein>
<dbReference type="InterPro" id="IPR050282">
    <property type="entry name" value="Cycloisomerase_2"/>
</dbReference>
<dbReference type="RefSeq" id="WP_034528230.1">
    <property type="nucleotide sequence ID" value="NZ_BBJM01000019.1"/>
</dbReference>
<dbReference type="PANTHER" id="PTHR30344:SF1">
    <property type="entry name" value="6-PHOSPHOGLUCONOLACTONASE"/>
    <property type="match status" value="1"/>
</dbReference>
<dbReference type="Gene3D" id="2.130.10.10">
    <property type="entry name" value="YVTN repeat-like/Quinoprotein amine dehydrogenase"/>
    <property type="match status" value="1"/>
</dbReference>
<evidence type="ECO:0000313" key="2">
    <source>
        <dbReference type="EMBL" id="GAK48106.1"/>
    </source>
</evidence>
<dbReference type="GO" id="GO:0005829">
    <property type="term" value="C:cytosol"/>
    <property type="evidence" value="ECO:0007669"/>
    <property type="project" value="TreeGrafter"/>
</dbReference>
<keyword evidence="3" id="KW-1185">Reference proteome</keyword>
<reference evidence="2" key="1">
    <citation type="journal article" date="2014" name="Genome Announc.">
        <title>Draft Genome Sequence of Lactobacillus oryzae Strain SG293T.</title>
        <authorList>
            <person name="Tanizawa Y."/>
            <person name="Fujisawa T."/>
            <person name="Mochizuki T."/>
            <person name="Kaminuma E."/>
            <person name="Nakamura Y."/>
            <person name="Tohno M."/>
        </authorList>
    </citation>
    <scope>NUCLEOTIDE SEQUENCE [LARGE SCALE GENOMIC DNA]</scope>
    <source>
        <strain evidence="2">SG293</strain>
    </source>
</reference>
<accession>A0A081BJ88</accession>
<evidence type="ECO:0000313" key="3">
    <source>
        <dbReference type="Proteomes" id="UP000028700"/>
    </source>
</evidence>
<dbReference type="Pfam" id="PF10282">
    <property type="entry name" value="Lactonase"/>
    <property type="match status" value="1"/>
</dbReference>
<comment type="caution">
    <text evidence="2">The sequence shown here is derived from an EMBL/GenBank/DDBJ whole genome shotgun (WGS) entry which is preliminary data.</text>
</comment>
<dbReference type="OrthoDB" id="9790815at2"/>